<keyword evidence="2" id="KW-1185">Reference proteome</keyword>
<protein>
    <submittedName>
        <fullName evidence="1">Uncharacterized protein</fullName>
    </submittedName>
</protein>
<evidence type="ECO:0000313" key="1">
    <source>
        <dbReference type="EMBL" id="CAH2061092.1"/>
    </source>
</evidence>
<sequence length="83" mass="9501">MCRKSMAQDRTSWQSMGQAYEMMMMMKHSKLRISRASVQFTWTARAAATAGYASQWCEKNEISNLERWSCAISFSACEGPITF</sequence>
<evidence type="ECO:0000313" key="2">
    <source>
        <dbReference type="Proteomes" id="UP000837857"/>
    </source>
</evidence>
<name>A0ABN8ILG7_9NEOP</name>
<reference evidence="1" key="1">
    <citation type="submission" date="2022-03" db="EMBL/GenBank/DDBJ databases">
        <authorList>
            <person name="Martin H S."/>
        </authorList>
    </citation>
    <scope>NUCLEOTIDE SEQUENCE</scope>
</reference>
<feature type="non-terminal residue" evidence="1">
    <location>
        <position position="1"/>
    </location>
</feature>
<organism evidence="1 2">
    <name type="scientific">Iphiclides podalirius</name>
    <name type="common">scarce swallowtail</name>
    <dbReference type="NCBI Taxonomy" id="110791"/>
    <lineage>
        <taxon>Eukaryota</taxon>
        <taxon>Metazoa</taxon>
        <taxon>Ecdysozoa</taxon>
        <taxon>Arthropoda</taxon>
        <taxon>Hexapoda</taxon>
        <taxon>Insecta</taxon>
        <taxon>Pterygota</taxon>
        <taxon>Neoptera</taxon>
        <taxon>Endopterygota</taxon>
        <taxon>Lepidoptera</taxon>
        <taxon>Glossata</taxon>
        <taxon>Ditrysia</taxon>
        <taxon>Papilionoidea</taxon>
        <taxon>Papilionidae</taxon>
        <taxon>Papilioninae</taxon>
        <taxon>Iphiclides</taxon>
    </lineage>
</organism>
<proteinExistence type="predicted"/>
<accession>A0ABN8ILG7</accession>
<dbReference type="EMBL" id="OW152839">
    <property type="protein sequence ID" value="CAH2061092.1"/>
    <property type="molecule type" value="Genomic_DNA"/>
</dbReference>
<dbReference type="Proteomes" id="UP000837857">
    <property type="component" value="Chromosome 27"/>
</dbReference>
<gene>
    <name evidence="1" type="ORF">IPOD504_LOCUS11300</name>
</gene>